<dbReference type="Pfam" id="PF19652">
    <property type="entry name" value="DUF6155"/>
    <property type="match status" value="1"/>
</dbReference>
<name>A0A6C0FWP0_9BACL</name>
<dbReference type="InterPro" id="IPR046153">
    <property type="entry name" value="DUF6155"/>
</dbReference>
<dbReference type="AlphaFoldDB" id="A0A6C0FWP0"/>
<dbReference type="Proteomes" id="UP000476064">
    <property type="component" value="Chromosome"/>
</dbReference>
<evidence type="ECO:0000313" key="2">
    <source>
        <dbReference type="EMBL" id="QHT59891.1"/>
    </source>
</evidence>
<dbReference type="KEGG" id="plyc:GXP70_07960"/>
<keyword evidence="3" id="KW-1185">Reference proteome</keyword>
<feature type="region of interest" description="Disordered" evidence="1">
    <location>
        <begin position="215"/>
        <end position="238"/>
    </location>
</feature>
<proteinExistence type="predicted"/>
<reference evidence="2 3" key="1">
    <citation type="submission" date="2020-01" db="EMBL/GenBank/DDBJ databases">
        <title>Paenibacillus sp. nov., isolated from tomato rhizosphere.</title>
        <authorList>
            <person name="Weon H.-Y."/>
            <person name="Lee S.A."/>
        </authorList>
    </citation>
    <scope>NUCLEOTIDE SEQUENCE [LARGE SCALE GENOMIC DNA]</scope>
    <source>
        <strain evidence="2 3">12200R-189</strain>
    </source>
</reference>
<gene>
    <name evidence="2" type="ORF">GXP70_07960</name>
</gene>
<sequence>MVELKRFLKDSSHAEIVAMVMECYKLNEEVRKYFQIKLNPEDSVIEFYEDAKKAIIHEFYPDKGEPKLRLSQAKQAISNFNKLCNDISKSIDLMLLYVEQGIEFTNDCGDINERFYDSMISMYGQVIKKIRDNHELNLYGVFEERLRTAVEDAEGTGWGFYECLADLFYELEREYADDECFVSIQKSRRITPNSRFGPIRPSVRQGVRSGFGEVFSGARKRSQPDTPAPPNRIAAGSS</sequence>
<evidence type="ECO:0000256" key="1">
    <source>
        <dbReference type="SAM" id="MobiDB-lite"/>
    </source>
</evidence>
<protein>
    <submittedName>
        <fullName evidence="2">Uncharacterized protein</fullName>
    </submittedName>
</protein>
<accession>A0A6C0FWP0</accession>
<dbReference type="EMBL" id="CP048209">
    <property type="protein sequence ID" value="QHT59891.1"/>
    <property type="molecule type" value="Genomic_DNA"/>
</dbReference>
<dbReference type="RefSeq" id="WP_162355957.1">
    <property type="nucleotide sequence ID" value="NZ_CP048209.1"/>
</dbReference>
<organism evidence="2 3">
    <name type="scientific">Paenibacillus lycopersici</name>
    <dbReference type="NCBI Taxonomy" id="2704462"/>
    <lineage>
        <taxon>Bacteria</taxon>
        <taxon>Bacillati</taxon>
        <taxon>Bacillota</taxon>
        <taxon>Bacilli</taxon>
        <taxon>Bacillales</taxon>
        <taxon>Paenibacillaceae</taxon>
        <taxon>Paenibacillus</taxon>
    </lineage>
</organism>
<evidence type="ECO:0000313" key="3">
    <source>
        <dbReference type="Proteomes" id="UP000476064"/>
    </source>
</evidence>